<protein>
    <submittedName>
        <fullName evidence="2">AzlD domain-containing protein</fullName>
    </submittedName>
</protein>
<organism evidence="2 3">
    <name type="scientific">Bacillus changyiensis</name>
    <dbReference type="NCBI Taxonomy" id="3004103"/>
    <lineage>
        <taxon>Bacteria</taxon>
        <taxon>Bacillati</taxon>
        <taxon>Bacillota</taxon>
        <taxon>Bacilli</taxon>
        <taxon>Bacillales</taxon>
        <taxon>Bacillaceae</taxon>
        <taxon>Bacillus</taxon>
    </lineage>
</organism>
<comment type="caution">
    <text evidence="2">The sequence shown here is derived from an EMBL/GenBank/DDBJ whole genome shotgun (WGS) entry which is preliminary data.</text>
</comment>
<proteinExistence type="predicted"/>
<reference evidence="2 3" key="1">
    <citation type="submission" date="2023-01" db="EMBL/GenBank/DDBJ databases">
        <title>Bacillus changyiensis sp. nov., isolated from a coastal deposit.</title>
        <authorList>
            <person name="Xiao G."/>
            <person name="Lai Q."/>
            <person name="Hu Z."/>
            <person name="Shao Z."/>
        </authorList>
    </citation>
    <scope>NUCLEOTIDE SEQUENCE [LARGE SCALE GENOMIC DNA]</scope>
    <source>
        <strain evidence="2 3">CLL-7-23</strain>
    </source>
</reference>
<dbReference type="InterPro" id="IPR008407">
    <property type="entry name" value="Brnchd-chn_aa_trnsp_AzlD"/>
</dbReference>
<name>A0ABT4X5J2_9BACI</name>
<gene>
    <name evidence="2" type="ORF">PJ311_13080</name>
</gene>
<dbReference type="Proteomes" id="UP001211894">
    <property type="component" value="Unassembled WGS sequence"/>
</dbReference>
<dbReference type="RefSeq" id="WP_271341356.1">
    <property type="nucleotide sequence ID" value="NZ_JAQKAB010000008.1"/>
</dbReference>
<sequence>MSIDLTILFVITCCALVTIVPRIIPFLIVRNITLPEPILKWLSYVPICILTALIVENFIIQTNHTFKLDWTVIAVLVPTLLIAIKTKSLSITVISGVVLMAGLRLFF</sequence>
<accession>A0ABT4X5J2</accession>
<keyword evidence="1" id="KW-0812">Transmembrane</keyword>
<dbReference type="Pfam" id="PF05437">
    <property type="entry name" value="AzlD"/>
    <property type="match status" value="1"/>
</dbReference>
<evidence type="ECO:0000256" key="1">
    <source>
        <dbReference type="SAM" id="Phobius"/>
    </source>
</evidence>
<feature type="transmembrane region" description="Helical" evidence="1">
    <location>
        <begin position="41"/>
        <end position="60"/>
    </location>
</feature>
<feature type="transmembrane region" description="Helical" evidence="1">
    <location>
        <begin position="6"/>
        <end position="29"/>
    </location>
</feature>
<feature type="transmembrane region" description="Helical" evidence="1">
    <location>
        <begin position="66"/>
        <end position="84"/>
    </location>
</feature>
<keyword evidence="3" id="KW-1185">Reference proteome</keyword>
<keyword evidence="1" id="KW-0472">Membrane</keyword>
<dbReference type="EMBL" id="JAQKAB010000008">
    <property type="protein sequence ID" value="MDA7027519.1"/>
    <property type="molecule type" value="Genomic_DNA"/>
</dbReference>
<evidence type="ECO:0000313" key="2">
    <source>
        <dbReference type="EMBL" id="MDA7027519.1"/>
    </source>
</evidence>
<keyword evidence="1" id="KW-1133">Transmembrane helix</keyword>
<evidence type="ECO:0000313" key="3">
    <source>
        <dbReference type="Proteomes" id="UP001211894"/>
    </source>
</evidence>